<evidence type="ECO:0000256" key="2">
    <source>
        <dbReference type="ARBA" id="ARBA00008440"/>
    </source>
</evidence>
<feature type="transmembrane region" description="Helical" evidence="10">
    <location>
        <begin position="329"/>
        <end position="349"/>
    </location>
</feature>
<evidence type="ECO:0000256" key="10">
    <source>
        <dbReference type="RuleBase" id="RU321113"/>
    </source>
</evidence>
<keyword evidence="6 10" id="KW-0630">Potassium</keyword>
<feature type="region of interest" description="Disordered" evidence="11">
    <location>
        <begin position="731"/>
        <end position="750"/>
    </location>
</feature>
<dbReference type="AlphaFoldDB" id="A0A3P6EVA8"/>
<evidence type="ECO:0000259" key="13">
    <source>
        <dbReference type="Pfam" id="PF22776"/>
    </source>
</evidence>
<dbReference type="GO" id="GO:0005886">
    <property type="term" value="C:plasma membrane"/>
    <property type="evidence" value="ECO:0007669"/>
    <property type="project" value="UniProtKB-SubCell"/>
</dbReference>
<dbReference type="InterPro" id="IPR003855">
    <property type="entry name" value="K+_transporter"/>
</dbReference>
<name>A0A3P6EVA8_BRAOL</name>
<feature type="transmembrane region" description="Helical" evidence="10">
    <location>
        <begin position="93"/>
        <end position="114"/>
    </location>
</feature>
<dbReference type="NCBIfam" id="TIGR00794">
    <property type="entry name" value="kup"/>
    <property type="match status" value="1"/>
</dbReference>
<feature type="domain" description="K+ potassium transporter integral membrane" evidence="12">
    <location>
        <begin position="60"/>
        <end position="558"/>
    </location>
</feature>
<organism evidence="14">
    <name type="scientific">Brassica oleracea</name>
    <name type="common">Wild cabbage</name>
    <dbReference type="NCBI Taxonomy" id="3712"/>
    <lineage>
        <taxon>Eukaryota</taxon>
        <taxon>Viridiplantae</taxon>
        <taxon>Streptophyta</taxon>
        <taxon>Embryophyta</taxon>
        <taxon>Tracheophyta</taxon>
        <taxon>Spermatophyta</taxon>
        <taxon>Magnoliopsida</taxon>
        <taxon>eudicotyledons</taxon>
        <taxon>Gunneridae</taxon>
        <taxon>Pentapetalae</taxon>
        <taxon>rosids</taxon>
        <taxon>malvids</taxon>
        <taxon>Brassicales</taxon>
        <taxon>Brassicaceae</taxon>
        <taxon>Brassiceae</taxon>
        <taxon>Brassica</taxon>
    </lineage>
</organism>
<comment type="caution">
    <text evidence="10">Lacks conserved residue(s) required for the propagation of feature annotation.</text>
</comment>
<evidence type="ECO:0000313" key="14">
    <source>
        <dbReference type="EMBL" id="VDD40001.1"/>
    </source>
</evidence>
<protein>
    <recommendedName>
        <fullName evidence="10">Potassium transporter</fullName>
    </recommendedName>
</protein>
<dbReference type="InterPro" id="IPR053952">
    <property type="entry name" value="K_trans_C"/>
</dbReference>
<evidence type="ECO:0000256" key="4">
    <source>
        <dbReference type="ARBA" id="ARBA00022538"/>
    </source>
</evidence>
<accession>A0A3P6EVA8</accession>
<feature type="domain" description="K+ potassium transporter C-terminal" evidence="13">
    <location>
        <begin position="571"/>
        <end position="822"/>
    </location>
</feature>
<feature type="transmembrane region" description="Helical" evidence="10">
    <location>
        <begin position="369"/>
        <end position="396"/>
    </location>
</feature>
<dbReference type="PANTHER" id="PTHR30540:SF129">
    <property type="entry name" value="POTASSIUM TRANSPORTER"/>
    <property type="match status" value="1"/>
</dbReference>
<evidence type="ECO:0000256" key="9">
    <source>
        <dbReference type="ARBA" id="ARBA00023136"/>
    </source>
</evidence>
<keyword evidence="8 10" id="KW-0406">Ion transport</keyword>
<reference evidence="14" key="1">
    <citation type="submission" date="2018-11" db="EMBL/GenBank/DDBJ databases">
        <authorList>
            <consortium name="Genoscope - CEA"/>
            <person name="William W."/>
        </authorList>
    </citation>
    <scope>NUCLEOTIDE SEQUENCE</scope>
</reference>
<feature type="transmembrane region" description="Helical" evidence="10">
    <location>
        <begin position="417"/>
        <end position="441"/>
    </location>
</feature>
<evidence type="ECO:0000256" key="5">
    <source>
        <dbReference type="ARBA" id="ARBA00022692"/>
    </source>
</evidence>
<sequence length="822" mass="92149">MSERVGASVAEGENTIEERHNGAMWELEQKLDQSMDEEANKLKIMYREKGLSMWMLLTLSFQSLGIVYGDLGTSPLYVFYNTFHDGIKDSEDVIGALSLIIYSLLLIPLIKYVFIVCKANDNGQGGTLAIYSLLCRHAKVKLIPNQQRSDEDLTTYSRTLVTEGSFAAKTKKWLESKESRKRALLFVVLLGTCMMIGDGILTPAISVLSATGGIKVSSPKMSSDIVVVMSIVILVGLFSMQHYGTDKVGWLFAPIVFIWFLFIGATGIYNIFKHDTRVLKAFSPTYVYLYFKRRGRDGWISLGGILLSITGTEALYADIAYFPLLAIQLAFTFFVFPCLLLSYCGQAAYLVNHKDHYDDAFYASIPRSVYWPMFVVATGAAIVGSQAAISGTYSIIKQAVSHGCFPRVKIVHTSKKFVGQIYCPDINWMLMLGCIAVTASFKNQSQIGNAYGKMYGDSDDMKGLGTAVVLVMLVTTLLMVLTMLLVWRCHWILVLIFAFLSLVVELSYFSAVLLKVNQGGWVPLIIAAISLLVMSVWQYATVKKYEFEMHSKVSMSWILGLGPSLGLVRVPGIGLVYTELASGVPHIFSHFITNLPAINSVVVFVCVKYLPVYTVPEEERFLVKRIGPKKFRMFRCVARYGYKDLHRKDDGFENKLLTNLSSFIRIETMMEPALTSSTYSSAFSVNYTQESRDELLRNNSNHNNNNNNMDMFSSMVDYTVSTLDTIVPADSPRNATSFSQNNTVEEEEEEEDELEFLKTCKESGVVHIMGNTVVKARNGSWLPKRIAIDYVYAFLDKICRENSVILHVPHETLLNVGQVFYI</sequence>
<evidence type="ECO:0000256" key="1">
    <source>
        <dbReference type="ARBA" id="ARBA00004651"/>
    </source>
</evidence>
<evidence type="ECO:0000256" key="11">
    <source>
        <dbReference type="SAM" id="MobiDB-lite"/>
    </source>
</evidence>
<feature type="transmembrane region" description="Helical" evidence="10">
    <location>
        <begin position="461"/>
        <end position="485"/>
    </location>
</feature>
<comment type="subcellular location">
    <subcellularLocation>
        <location evidence="1">Cell membrane</location>
        <topology evidence="1">Multi-pass membrane protein</topology>
    </subcellularLocation>
    <subcellularLocation>
        <location evidence="10">Membrane</location>
        <topology evidence="10">Multi-pass membrane protein</topology>
    </subcellularLocation>
</comment>
<feature type="transmembrane region" description="Helical" evidence="10">
    <location>
        <begin position="597"/>
        <end position="615"/>
    </location>
</feature>
<evidence type="ECO:0000256" key="8">
    <source>
        <dbReference type="ARBA" id="ARBA00023065"/>
    </source>
</evidence>
<keyword evidence="7 10" id="KW-1133">Transmembrane helix</keyword>
<keyword evidence="5 10" id="KW-0812">Transmembrane</keyword>
<dbReference type="EMBL" id="LR031876">
    <property type="protein sequence ID" value="VDD40001.1"/>
    <property type="molecule type" value="Genomic_DNA"/>
</dbReference>
<dbReference type="GO" id="GO:0015079">
    <property type="term" value="F:potassium ion transmembrane transporter activity"/>
    <property type="evidence" value="ECO:0007669"/>
    <property type="project" value="UniProtKB-UniRule"/>
</dbReference>
<keyword evidence="4 10" id="KW-0633">Potassium transport</keyword>
<evidence type="ECO:0000256" key="7">
    <source>
        <dbReference type="ARBA" id="ARBA00022989"/>
    </source>
</evidence>
<feature type="transmembrane region" description="Helical" evidence="10">
    <location>
        <begin position="520"/>
        <end position="542"/>
    </location>
</feature>
<dbReference type="PANTHER" id="PTHR30540">
    <property type="entry name" value="OSMOTIC STRESS POTASSIUM TRANSPORTER"/>
    <property type="match status" value="1"/>
</dbReference>
<keyword evidence="3" id="KW-0813">Transport</keyword>
<dbReference type="Pfam" id="PF02705">
    <property type="entry name" value="K_trans"/>
    <property type="match status" value="1"/>
</dbReference>
<evidence type="ECO:0000256" key="3">
    <source>
        <dbReference type="ARBA" id="ARBA00022448"/>
    </source>
</evidence>
<gene>
    <name evidence="14" type="ORF">BOLC7T45561H</name>
</gene>
<dbReference type="InterPro" id="IPR053951">
    <property type="entry name" value="K_trans_N"/>
</dbReference>
<feature type="transmembrane region" description="Helical" evidence="10">
    <location>
        <begin position="51"/>
        <end position="69"/>
    </location>
</feature>
<comment type="similarity">
    <text evidence="2 10">Belongs to the HAK/KUP transporter (TC 2.A.72.3) family.</text>
</comment>
<evidence type="ECO:0000259" key="12">
    <source>
        <dbReference type="Pfam" id="PF02705"/>
    </source>
</evidence>
<feature type="transmembrane region" description="Helical" evidence="10">
    <location>
        <begin position="492"/>
        <end position="514"/>
    </location>
</feature>
<evidence type="ECO:0000256" key="6">
    <source>
        <dbReference type="ARBA" id="ARBA00022958"/>
    </source>
</evidence>
<comment type="function">
    <text evidence="10">Potassium transporter.</text>
</comment>
<proteinExistence type="inferred from homology"/>
<keyword evidence="9 10" id="KW-0472">Membrane</keyword>
<feature type="compositionally biased region" description="Polar residues" evidence="11">
    <location>
        <begin position="733"/>
        <end position="743"/>
    </location>
</feature>
<feature type="transmembrane region" description="Helical" evidence="10">
    <location>
        <begin position="298"/>
        <end position="317"/>
    </location>
</feature>
<feature type="transmembrane region" description="Helical" evidence="10">
    <location>
        <begin position="554"/>
        <end position="577"/>
    </location>
</feature>
<feature type="transmembrane region" description="Helical" evidence="10">
    <location>
        <begin position="183"/>
        <end position="205"/>
    </location>
</feature>
<feature type="transmembrane region" description="Helical" evidence="10">
    <location>
        <begin position="225"/>
        <end position="243"/>
    </location>
</feature>
<feature type="transmembrane region" description="Helical" evidence="10">
    <location>
        <begin position="250"/>
        <end position="272"/>
    </location>
</feature>
<dbReference type="Pfam" id="PF22776">
    <property type="entry name" value="K_trans_C"/>
    <property type="match status" value="1"/>
</dbReference>